<dbReference type="Proteomes" id="UP000335636">
    <property type="component" value="Unassembled WGS sequence"/>
</dbReference>
<evidence type="ECO:0000313" key="2">
    <source>
        <dbReference type="EMBL" id="VTJ78139.1"/>
    </source>
</evidence>
<reference evidence="1" key="2">
    <citation type="submission" date="2020-08" db="EMBL/GenBank/DDBJ databases">
        <authorList>
            <person name="Shumante A."/>
            <person name="Zimin A.V."/>
            <person name="Puiu D."/>
            <person name="Salzberg S.L."/>
        </authorList>
    </citation>
    <scope>NUCLEOTIDE SEQUENCE</scope>
    <source>
        <strain evidence="1">WC2-LM</strain>
        <tissue evidence="1">Liver</tissue>
    </source>
</reference>
<evidence type="ECO:0000313" key="1">
    <source>
        <dbReference type="EMBL" id="KAF7476378.1"/>
    </source>
</evidence>
<accession>A0A5E4CAB7</accession>
<dbReference type="AlphaFoldDB" id="A0A5E4CAB7"/>
<name>A0A5E4CAB7_MARMO</name>
<dbReference type="Proteomes" id="UP000662637">
    <property type="component" value="Unassembled WGS sequence"/>
</dbReference>
<evidence type="ECO:0000313" key="3">
    <source>
        <dbReference type="Proteomes" id="UP000335636"/>
    </source>
</evidence>
<gene>
    <name evidence="1" type="ORF">GHT09_012501</name>
    <name evidence="2" type="ORF">MONAX_5E018844</name>
</gene>
<reference evidence="2 3" key="1">
    <citation type="submission" date="2019-04" db="EMBL/GenBank/DDBJ databases">
        <authorList>
            <person name="Alioto T."/>
            <person name="Alioto T."/>
        </authorList>
    </citation>
    <scope>NUCLEOTIDE SEQUENCE [LARGE SCALE GENOMIC DNA]</scope>
</reference>
<protein>
    <submittedName>
        <fullName evidence="2">Uncharacterized protein</fullName>
    </submittedName>
</protein>
<organism evidence="2 3">
    <name type="scientific">Marmota monax</name>
    <name type="common">Woodchuck</name>
    <dbReference type="NCBI Taxonomy" id="9995"/>
    <lineage>
        <taxon>Eukaryota</taxon>
        <taxon>Metazoa</taxon>
        <taxon>Chordata</taxon>
        <taxon>Craniata</taxon>
        <taxon>Vertebrata</taxon>
        <taxon>Euteleostomi</taxon>
        <taxon>Mammalia</taxon>
        <taxon>Eutheria</taxon>
        <taxon>Euarchontoglires</taxon>
        <taxon>Glires</taxon>
        <taxon>Rodentia</taxon>
        <taxon>Sciuromorpha</taxon>
        <taxon>Sciuridae</taxon>
        <taxon>Xerinae</taxon>
        <taxon>Marmotini</taxon>
        <taxon>Marmota</taxon>
    </lineage>
</organism>
<dbReference type="EMBL" id="WJEC01002496">
    <property type="protein sequence ID" value="KAF7476378.1"/>
    <property type="molecule type" value="Genomic_DNA"/>
</dbReference>
<sequence length="97" mass="10913">MRTLRKSPVKKLPRVSLELAPLPSARHLVTRQGITGVSRRGLLGNVVRRLRPPHHSCNGCFPEGGVTCTLLASASGAPKREYFKSDRFLYMPFRWNL</sequence>
<proteinExistence type="predicted"/>
<keyword evidence="3" id="KW-1185">Reference proteome</keyword>
<dbReference type="EMBL" id="CABDUW010001040">
    <property type="protein sequence ID" value="VTJ78139.1"/>
    <property type="molecule type" value="Genomic_DNA"/>
</dbReference>